<evidence type="ECO:0000313" key="3">
    <source>
        <dbReference type="Proteomes" id="UP001459277"/>
    </source>
</evidence>
<dbReference type="EMBL" id="JAZDWU010000002">
    <property type="protein sequence ID" value="KAL0012521.1"/>
    <property type="molecule type" value="Genomic_DNA"/>
</dbReference>
<accession>A0AAW2DQ18</accession>
<feature type="domain" description="Reverse transcriptase" evidence="1">
    <location>
        <begin position="346"/>
        <end position="609"/>
    </location>
</feature>
<name>A0AAW2DQ18_9ROSI</name>
<dbReference type="PANTHER" id="PTHR35218">
    <property type="entry name" value="RNASE H DOMAIN-CONTAINING PROTEIN"/>
    <property type="match status" value="1"/>
</dbReference>
<dbReference type="PANTHER" id="PTHR35218:SF9">
    <property type="entry name" value="ENDONUCLEASE_EXONUCLEASE_PHOSPHATASE DOMAIN-CONTAINING PROTEIN"/>
    <property type="match status" value="1"/>
</dbReference>
<dbReference type="InterPro" id="IPR005135">
    <property type="entry name" value="Endo/exonuclease/phosphatase"/>
</dbReference>
<dbReference type="Gene3D" id="3.60.10.10">
    <property type="entry name" value="Endonuclease/exonuclease/phosphatase"/>
    <property type="match status" value="1"/>
</dbReference>
<dbReference type="Pfam" id="PF03372">
    <property type="entry name" value="Exo_endo_phos"/>
    <property type="match status" value="1"/>
</dbReference>
<dbReference type="Proteomes" id="UP001459277">
    <property type="component" value="Unassembled WGS sequence"/>
</dbReference>
<evidence type="ECO:0000313" key="2">
    <source>
        <dbReference type="EMBL" id="KAL0012521.1"/>
    </source>
</evidence>
<dbReference type="SUPFAM" id="SSF56672">
    <property type="entry name" value="DNA/RNA polymerases"/>
    <property type="match status" value="1"/>
</dbReference>
<sequence length="814" mass="92401">MSIIVWNCRGALKSSFQNHVRELVHNHDPAIMVVMETRIGGDRAGDISDRLPFDGAIHSDTIGFSGGIWLLWNSDKVQITQLAMSEQEIHVLVKVTSSSFEFIFSAIYTSPRFHERCILWNNLKNAADLHEKPWIIAGDFNEVLADGDKFGGRAVNSNRSLLFKDCLDYCNMIDMGFTGPRFTWTNRCNINALVQERIDRFFANPSWCAAHPDARVTHLTRCVSDHCPVLLESNLSNGIRLPRPFKFQTFWLSDLSFPGIVSKAWGFSRPLQVAIDCFSKKASDWNKHHFGNIFGRKKRVLARLNGIQRALAENPSHSLVEMEKSLHKELNDILCQEEELWVQKSRINRLIEGRDCGLSNLIKPLVRMDSMRGFSKAFVPGRRSVDNAIVVQELIHTISNKKGRGRYMAIKVDLEKAYDKIELSFIREVFINANLLHNLVNLIMSCVSSISTSILFNGGNVEPIFPSRGIRQGDPLSPYLFILCMEVLGHLIEDKCSKKRWVPVKSSQSGMAFSHLFFTDDLVLFAKADHVNCSTIRDVLDDFCGRSGQSISESRTVLIQASTSTIPTYVMKCTALPKKLLDDIDRVNRNFLGGSSDSSKRTHWVGWHKVTKAKAQGGLGIQSARGRNQALLAKLNWRFRTEKDALWAKVLRSKYCNSRRLHARAKDKLHFFRVWKAIQKGSEVFHKGIRWIPGHNSSLSIWHDTWFAKAPLRTLIQGPLLEEEESLQVKEVFRPLGWDWSKISVQIPNDILMEINAMPCYLGASIEEDRLIWNGGKHRDFALKSAYSLATRCKQGRRGVHGVLGLEGGYFTAY</sequence>
<dbReference type="PROSITE" id="PS50878">
    <property type="entry name" value="RT_POL"/>
    <property type="match status" value="1"/>
</dbReference>
<dbReference type="GO" id="GO:0003824">
    <property type="term" value="F:catalytic activity"/>
    <property type="evidence" value="ECO:0007669"/>
    <property type="project" value="InterPro"/>
</dbReference>
<evidence type="ECO:0000259" key="1">
    <source>
        <dbReference type="PROSITE" id="PS50878"/>
    </source>
</evidence>
<organism evidence="2 3">
    <name type="scientific">Lithocarpus litseifolius</name>
    <dbReference type="NCBI Taxonomy" id="425828"/>
    <lineage>
        <taxon>Eukaryota</taxon>
        <taxon>Viridiplantae</taxon>
        <taxon>Streptophyta</taxon>
        <taxon>Embryophyta</taxon>
        <taxon>Tracheophyta</taxon>
        <taxon>Spermatophyta</taxon>
        <taxon>Magnoliopsida</taxon>
        <taxon>eudicotyledons</taxon>
        <taxon>Gunneridae</taxon>
        <taxon>Pentapetalae</taxon>
        <taxon>rosids</taxon>
        <taxon>fabids</taxon>
        <taxon>Fagales</taxon>
        <taxon>Fagaceae</taxon>
        <taxon>Lithocarpus</taxon>
    </lineage>
</organism>
<protein>
    <recommendedName>
        <fullName evidence="1">Reverse transcriptase domain-containing protein</fullName>
    </recommendedName>
</protein>
<dbReference type="InterPro" id="IPR000477">
    <property type="entry name" value="RT_dom"/>
</dbReference>
<dbReference type="Pfam" id="PF00078">
    <property type="entry name" value="RVT_1"/>
    <property type="match status" value="1"/>
</dbReference>
<proteinExistence type="predicted"/>
<gene>
    <name evidence="2" type="ORF">SO802_007629</name>
</gene>
<keyword evidence="3" id="KW-1185">Reference proteome</keyword>
<dbReference type="AlphaFoldDB" id="A0AAW2DQ18"/>
<reference evidence="2 3" key="1">
    <citation type="submission" date="2024-01" db="EMBL/GenBank/DDBJ databases">
        <title>A telomere-to-telomere, gap-free genome of sweet tea (Lithocarpus litseifolius).</title>
        <authorList>
            <person name="Zhou J."/>
        </authorList>
    </citation>
    <scope>NUCLEOTIDE SEQUENCE [LARGE SCALE GENOMIC DNA]</scope>
    <source>
        <strain evidence="2">Zhou-2022a</strain>
        <tissue evidence="2">Leaf</tissue>
    </source>
</reference>
<dbReference type="InterPro" id="IPR036691">
    <property type="entry name" value="Endo/exonu/phosph_ase_sf"/>
</dbReference>
<comment type="caution">
    <text evidence="2">The sequence shown here is derived from an EMBL/GenBank/DDBJ whole genome shotgun (WGS) entry which is preliminary data.</text>
</comment>
<dbReference type="SUPFAM" id="SSF56219">
    <property type="entry name" value="DNase I-like"/>
    <property type="match status" value="1"/>
</dbReference>
<dbReference type="InterPro" id="IPR043502">
    <property type="entry name" value="DNA/RNA_pol_sf"/>
</dbReference>